<keyword evidence="9" id="KW-0274">FAD</keyword>
<dbReference type="SUPFAM" id="SSF51395">
    <property type="entry name" value="FMN-linked oxidoreductases"/>
    <property type="match status" value="1"/>
</dbReference>
<dbReference type="Gene3D" id="3.60.20.10">
    <property type="entry name" value="Glutamine Phosphoribosylpyrophosphate, subunit 1, domain 1"/>
    <property type="match status" value="1"/>
</dbReference>
<dbReference type="InterPro" id="IPR029055">
    <property type="entry name" value="Ntn_hydrolases_N"/>
</dbReference>
<dbReference type="InterPro" id="IPR002932">
    <property type="entry name" value="Glu_synthdom"/>
</dbReference>
<evidence type="ECO:0000256" key="9">
    <source>
        <dbReference type="ARBA" id="ARBA00022827"/>
    </source>
</evidence>
<gene>
    <name evidence="19" type="ORF">KY5_2001c</name>
</gene>
<dbReference type="EMBL" id="CP022685">
    <property type="protein sequence ID" value="ATL27019.1"/>
    <property type="molecule type" value="Genomic_DNA"/>
</dbReference>
<keyword evidence="6" id="KW-0285">Flavoprotein</keyword>
<dbReference type="Gene3D" id="3.20.20.70">
    <property type="entry name" value="Aldolase class I"/>
    <property type="match status" value="2"/>
</dbReference>
<dbReference type="InterPro" id="IPR017932">
    <property type="entry name" value="GATase_2_dom"/>
</dbReference>
<dbReference type="GO" id="GO:0004355">
    <property type="term" value="F:glutamate synthase (NADPH) activity"/>
    <property type="evidence" value="ECO:0007669"/>
    <property type="project" value="UniProtKB-EC"/>
</dbReference>
<dbReference type="Proteomes" id="UP000221011">
    <property type="component" value="Chromosome"/>
</dbReference>
<dbReference type="InterPro" id="IPR036485">
    <property type="entry name" value="Glu_synth_asu_C_sf"/>
</dbReference>
<sequence length="1523" mass="164088">MRTHAWSPMDGRPAPQGMYDPRNEHDACGVGFVATLTGVASHELVEQALTVLRNLEHRGATGSEPDSGDGAGILLQVPDAFLREVAGFHLPDAGAYAVGIAFLPVDTAGTTDAAVSQIETIASEEGLTVLGWRDVPVAPELLGATARSTMPVFRQVFVADGDSAGLELDRKAFVLRKRAEREAGTYFPSLSSRTIVYKGMLTTGQLEPFFPDLSDRRFATAVALVHSRFSTNTFPSWPLAHPYRFVAHNGEINTVKGNRNWMRARESQLASDLFGTEKLDRIFPICTPDASDSASFDEVLELLHLGGRSLPHSVLMMIPEAWENHASMDPARRAFYQYHSAMMEPWDGPACVTFTDGTQVGAVLDRNGLRPGRYWVTDDGLVVLGSEVGVLDIDPAKVVRKGRLQPGRMFLVDTAEHRIVEDDEIKAALAAENPYQEWLEAGEIELSDLPEREHIVHTHASVTRRQQTFGYTEEELRVILAPMAKTGGEPLGSMGTDTPIAALSARPRLIFDYFTQLFAQVTNPPLDAIREELVTSLHSSLGPQGNLLDPTAASCRSVTLPFPVIDNDELAKLIHINADGDMPGMKAATLSGLYRVGGGGDALAARIDEICSETDAAIEAGARLIVLSDRHSDAEHAPIPSLLLTAAVHHHLIRTKQRTEVGLLVEAGDVREVHHVALLIGYGAAAVNPYLAMESVEDLVRAGTFLPGIEPEQAIRNLIYALGKGVLKVMSKMGISTVASYRGAQVFEAVGLDASFVERYFSGTTTKIGGAGLDVVAKEVAARHAKAYPASGIPSAHRALDIGGEYQWRREGEPHLFDPDTVFRLQHSTRSRRYDIFKQYTGRVNEQSERLMTLRGLFGFKSADRKPISIDEVEPVSEIVKRFSTGAMSYGSISREAHETLAIAMNQLGGKSNTGEGGEDPERLYDPARRSSIKQVASGRFGVTSEYLVNADDIQIKMAQGAKPGEGGQLPGHKVYPWVARTRHSTPGVGLISPPPHHDIYSIEDLAQLIHDLKNANPQARIHVKLVSEVGVGTVAAGVSKAHADVVLISGHDGGTGASPLTSLKHAGGPWELGLAETQQTLLLNGLRDRIVVQTDGQLKTGRDVIIAALLGAEEFGFATAPLVVSGCVMMRVCHLDTCPVGIATQNPALRERFSGKAEYIVNFFEFIAEEVREILAELGFRSIEEAVGHAELLDTEKAVSHWKAQGLDLEPLFHVPSLPKGAVRHQVTVQDHGLEKALDNELIKLAADALAASSATEAHPVRAQVAIRNINRTVGTMLGHEVTKKFGGAGLPDDTIDITFTGSAGQSFGAFVPRGVTLRLEGDANDYVGKGLSGGRVVVRPDRGADHLAEYSTIAGNTIAYGATGGELFLRGRTGERFCVRNSGATVVSEGVGDHGCEYMTGGHAVILGETGRNFAAGMSGGIAYVIDLDRDNVNAGNLAAVEPLDETDKQWLHDVVRRHQEETGSTVAEKLLAEWAVSVDRFSKIIPSTYKAVLAAKDAAERAGLSESEITEKMMEAATNG</sequence>
<dbReference type="KEGG" id="sfk:KY5_2001c"/>
<dbReference type="InterPro" id="IPR013785">
    <property type="entry name" value="Aldolase_TIM"/>
</dbReference>
<dbReference type="NCBIfam" id="NF008730">
    <property type="entry name" value="PRK11750.1"/>
    <property type="match status" value="1"/>
</dbReference>
<dbReference type="InterPro" id="IPR050711">
    <property type="entry name" value="ET-N_metabolism_enzyme"/>
</dbReference>
<evidence type="ECO:0000256" key="15">
    <source>
        <dbReference type="ARBA" id="ARBA00023291"/>
    </source>
</evidence>
<evidence type="ECO:0000256" key="3">
    <source>
        <dbReference type="ARBA" id="ARBA00001974"/>
    </source>
</evidence>
<evidence type="ECO:0000256" key="13">
    <source>
        <dbReference type="ARBA" id="ARBA00023014"/>
    </source>
</evidence>
<comment type="cofactor">
    <cofactor evidence="1">
        <name>FMN</name>
        <dbReference type="ChEBI" id="CHEBI:58210"/>
    </cofactor>
</comment>
<comment type="cofactor">
    <cofactor evidence="3">
        <name>FAD</name>
        <dbReference type="ChEBI" id="CHEBI:57692"/>
    </cofactor>
</comment>
<comment type="pathway">
    <text evidence="16">Amino-acid biosynthesis.</text>
</comment>
<evidence type="ECO:0000256" key="4">
    <source>
        <dbReference type="ARBA" id="ARBA00009716"/>
    </source>
</evidence>
<organism evidence="19 20">
    <name type="scientific">Streptomyces formicae</name>
    <dbReference type="NCBI Taxonomy" id="1616117"/>
    <lineage>
        <taxon>Bacteria</taxon>
        <taxon>Bacillati</taxon>
        <taxon>Actinomycetota</taxon>
        <taxon>Actinomycetes</taxon>
        <taxon>Kitasatosporales</taxon>
        <taxon>Streptomycetaceae</taxon>
        <taxon>Streptomyces</taxon>
    </lineage>
</organism>
<comment type="similarity">
    <text evidence="4">Belongs to the glutamate synthase family.</text>
</comment>
<dbReference type="CDD" id="cd02808">
    <property type="entry name" value="GltS_FMN"/>
    <property type="match status" value="1"/>
</dbReference>
<dbReference type="InterPro" id="IPR006982">
    <property type="entry name" value="Glu_synth_centr_N"/>
</dbReference>
<feature type="region of interest" description="Disordered" evidence="17">
    <location>
        <begin position="1"/>
        <end position="22"/>
    </location>
</feature>
<comment type="cofactor">
    <cofactor evidence="2">
        <name>[3Fe-4S] cluster</name>
        <dbReference type="ChEBI" id="CHEBI:21137"/>
    </cofactor>
</comment>
<dbReference type="FunFam" id="3.20.20.70:FF:000053">
    <property type="entry name" value="Glutamate synthase large subunit"/>
    <property type="match status" value="1"/>
</dbReference>
<accession>A0A291Q5M9</accession>
<keyword evidence="20" id="KW-1185">Reference proteome</keyword>
<dbReference type="PROSITE" id="PS51278">
    <property type="entry name" value="GATASE_TYPE_2"/>
    <property type="match status" value="1"/>
</dbReference>
<dbReference type="GO" id="GO:0006537">
    <property type="term" value="P:glutamate biosynthetic process"/>
    <property type="evidence" value="ECO:0007669"/>
    <property type="project" value="UniProtKB-KW"/>
</dbReference>
<dbReference type="FunFam" id="3.60.20.10:FF:000001">
    <property type="entry name" value="Glutamate synthase, large subunit"/>
    <property type="match status" value="1"/>
</dbReference>
<reference evidence="19 20" key="1">
    <citation type="submission" date="2017-08" db="EMBL/GenBank/DDBJ databases">
        <title>Complete Genome Sequence of Streptomyces formicae KY5, the formicamycin producer.</title>
        <authorList>
            <person name="Holmes N.A."/>
            <person name="Devine R."/>
            <person name="Qin Z."/>
            <person name="Seipke R.F."/>
            <person name="Wilkinson B."/>
            <person name="Hutchings M.I."/>
        </authorList>
    </citation>
    <scope>NUCLEOTIDE SEQUENCE [LARGE SCALE GENOMIC DNA]</scope>
    <source>
        <strain evidence="19 20">KY5</strain>
    </source>
</reference>
<dbReference type="GO" id="GO:0019676">
    <property type="term" value="P:ammonia assimilation cycle"/>
    <property type="evidence" value="ECO:0007669"/>
    <property type="project" value="TreeGrafter"/>
</dbReference>
<dbReference type="GO" id="GO:0051538">
    <property type="term" value="F:3 iron, 4 sulfur cluster binding"/>
    <property type="evidence" value="ECO:0007669"/>
    <property type="project" value="UniProtKB-KW"/>
</dbReference>
<keyword evidence="15" id="KW-0003">3Fe-4S</keyword>
<dbReference type="Gene3D" id="2.160.20.60">
    <property type="entry name" value="Glutamate synthase, alpha subunit, C-terminal domain"/>
    <property type="match status" value="1"/>
</dbReference>
<name>A0A291Q5M9_9ACTN</name>
<dbReference type="SUPFAM" id="SSF69336">
    <property type="entry name" value="Alpha subunit of glutamate synthase, C-terminal domain"/>
    <property type="match status" value="1"/>
</dbReference>
<evidence type="ECO:0000256" key="7">
    <source>
        <dbReference type="ARBA" id="ARBA00022643"/>
    </source>
</evidence>
<keyword evidence="10" id="KW-0315">Glutamine amidotransferase</keyword>
<dbReference type="EC" id="1.4.1.13" evidence="19"/>
<evidence type="ECO:0000256" key="11">
    <source>
        <dbReference type="ARBA" id="ARBA00023002"/>
    </source>
</evidence>
<keyword evidence="13" id="KW-0411">Iron-sulfur</keyword>
<evidence type="ECO:0000259" key="18">
    <source>
        <dbReference type="PROSITE" id="PS51278"/>
    </source>
</evidence>
<keyword evidence="12" id="KW-0408">Iron</keyword>
<dbReference type="InterPro" id="IPR002489">
    <property type="entry name" value="Glu_synth_asu_C"/>
</dbReference>
<evidence type="ECO:0000256" key="1">
    <source>
        <dbReference type="ARBA" id="ARBA00001917"/>
    </source>
</evidence>
<evidence type="ECO:0000313" key="20">
    <source>
        <dbReference type="Proteomes" id="UP000221011"/>
    </source>
</evidence>
<evidence type="ECO:0000256" key="8">
    <source>
        <dbReference type="ARBA" id="ARBA00022723"/>
    </source>
</evidence>
<dbReference type="RefSeq" id="WP_234362681.1">
    <property type="nucleotide sequence ID" value="NZ_CP022685.1"/>
</dbReference>
<evidence type="ECO:0000256" key="17">
    <source>
        <dbReference type="SAM" id="MobiDB-lite"/>
    </source>
</evidence>
<keyword evidence="14" id="KW-0314">Glutamate biosynthesis</keyword>
<dbReference type="CDD" id="cd00982">
    <property type="entry name" value="gltB_C"/>
    <property type="match status" value="1"/>
</dbReference>
<evidence type="ECO:0000256" key="12">
    <source>
        <dbReference type="ARBA" id="ARBA00023004"/>
    </source>
</evidence>
<feature type="domain" description="Glutamine amidotransferase type-2" evidence="18">
    <location>
        <begin position="28"/>
        <end position="415"/>
    </location>
</feature>
<evidence type="ECO:0000313" key="19">
    <source>
        <dbReference type="EMBL" id="ATL27019.1"/>
    </source>
</evidence>
<proteinExistence type="inferred from homology"/>
<dbReference type="Pfam" id="PF01645">
    <property type="entry name" value="Glu_synthase"/>
    <property type="match status" value="1"/>
</dbReference>
<dbReference type="SUPFAM" id="SSF56235">
    <property type="entry name" value="N-terminal nucleophile aminohydrolases (Ntn hydrolases)"/>
    <property type="match status" value="1"/>
</dbReference>
<dbReference type="CDD" id="cd00713">
    <property type="entry name" value="GltS"/>
    <property type="match status" value="1"/>
</dbReference>
<dbReference type="FunFam" id="2.160.20.60:FF:000001">
    <property type="entry name" value="Glutamate synthase, large subunit"/>
    <property type="match status" value="1"/>
</dbReference>
<keyword evidence="8" id="KW-0479">Metal-binding</keyword>
<evidence type="ECO:0000256" key="2">
    <source>
        <dbReference type="ARBA" id="ARBA00001927"/>
    </source>
</evidence>
<evidence type="ECO:0000256" key="14">
    <source>
        <dbReference type="ARBA" id="ARBA00023164"/>
    </source>
</evidence>
<evidence type="ECO:0000256" key="16">
    <source>
        <dbReference type="ARBA" id="ARBA00029440"/>
    </source>
</evidence>
<evidence type="ECO:0000256" key="6">
    <source>
        <dbReference type="ARBA" id="ARBA00022630"/>
    </source>
</evidence>
<dbReference type="Pfam" id="PF00310">
    <property type="entry name" value="GATase_2"/>
    <property type="match status" value="1"/>
</dbReference>
<dbReference type="FunFam" id="3.20.20.70:FF:000031">
    <property type="entry name" value="Glutamate synthase 1 [NADH]"/>
    <property type="match status" value="1"/>
</dbReference>
<keyword evidence="11 19" id="KW-0560">Oxidoreductase</keyword>
<dbReference type="PANTHER" id="PTHR11938">
    <property type="entry name" value="FAD NADPH DEHYDROGENASE/OXIDOREDUCTASE"/>
    <property type="match status" value="1"/>
</dbReference>
<dbReference type="Pfam" id="PF04898">
    <property type="entry name" value="Glu_syn_central"/>
    <property type="match status" value="1"/>
</dbReference>
<keyword evidence="7" id="KW-0288">FMN</keyword>
<dbReference type="GO" id="GO:0046872">
    <property type="term" value="F:metal ion binding"/>
    <property type="evidence" value="ECO:0007669"/>
    <property type="project" value="UniProtKB-KW"/>
</dbReference>
<protein>
    <submittedName>
        <fullName evidence="19">Glutamate synthase [NADPH] large chain</fullName>
        <ecNumber evidence="19">1.4.1.13</ecNumber>
    </submittedName>
</protein>
<evidence type="ECO:0000256" key="5">
    <source>
        <dbReference type="ARBA" id="ARBA00022605"/>
    </source>
</evidence>
<dbReference type="Pfam" id="PF01493">
    <property type="entry name" value="GXGXG"/>
    <property type="match status" value="1"/>
</dbReference>
<keyword evidence="5" id="KW-0028">Amino-acid biosynthesis</keyword>
<evidence type="ECO:0000256" key="10">
    <source>
        <dbReference type="ARBA" id="ARBA00022962"/>
    </source>
</evidence>
<dbReference type="PANTHER" id="PTHR11938:SF133">
    <property type="entry name" value="GLUTAMATE SYNTHASE (NADH)"/>
    <property type="match status" value="1"/>
</dbReference>